<feature type="transmembrane region" description="Helical" evidence="7">
    <location>
        <begin position="172"/>
        <end position="190"/>
    </location>
</feature>
<dbReference type="KEGG" id="ehx:EMIHUDRAFT_311896"/>
<dbReference type="GeneID" id="17255125"/>
<feature type="transmembrane region" description="Helical" evidence="7">
    <location>
        <begin position="228"/>
        <end position="250"/>
    </location>
</feature>
<dbReference type="PaxDb" id="2903-EOD08974"/>
<evidence type="ECO:0000256" key="1">
    <source>
        <dbReference type="ARBA" id="ARBA00004141"/>
    </source>
</evidence>
<dbReference type="Proteomes" id="UP000013827">
    <property type="component" value="Unassembled WGS sequence"/>
</dbReference>
<feature type="transmembrane region" description="Helical" evidence="7">
    <location>
        <begin position="12"/>
        <end position="32"/>
    </location>
</feature>
<feature type="transmembrane region" description="Helical" evidence="7">
    <location>
        <begin position="346"/>
        <end position="372"/>
    </location>
</feature>
<feature type="transmembrane region" description="Helical" evidence="7">
    <location>
        <begin position="384"/>
        <end position="403"/>
    </location>
</feature>
<dbReference type="RefSeq" id="XP_005761403.1">
    <property type="nucleotide sequence ID" value="XM_005761346.1"/>
</dbReference>
<keyword evidence="3" id="KW-0813">Transport</keyword>
<reference evidence="9" key="1">
    <citation type="journal article" date="2013" name="Nature">
        <title>Pan genome of the phytoplankton Emiliania underpins its global distribution.</title>
        <authorList>
            <person name="Read B.A."/>
            <person name="Kegel J."/>
            <person name="Klute M.J."/>
            <person name="Kuo A."/>
            <person name="Lefebvre S.C."/>
            <person name="Maumus F."/>
            <person name="Mayer C."/>
            <person name="Miller J."/>
            <person name="Monier A."/>
            <person name="Salamov A."/>
            <person name="Young J."/>
            <person name="Aguilar M."/>
            <person name="Claverie J.M."/>
            <person name="Frickenhaus S."/>
            <person name="Gonzalez K."/>
            <person name="Herman E.K."/>
            <person name="Lin Y.C."/>
            <person name="Napier J."/>
            <person name="Ogata H."/>
            <person name="Sarno A.F."/>
            <person name="Shmutz J."/>
            <person name="Schroeder D."/>
            <person name="de Vargas C."/>
            <person name="Verret F."/>
            <person name="von Dassow P."/>
            <person name="Valentin K."/>
            <person name="Van de Peer Y."/>
            <person name="Wheeler G."/>
            <person name="Dacks J.B."/>
            <person name="Delwiche C.F."/>
            <person name="Dyhrman S.T."/>
            <person name="Glockner G."/>
            <person name="John U."/>
            <person name="Richards T."/>
            <person name="Worden A.Z."/>
            <person name="Zhang X."/>
            <person name="Grigoriev I.V."/>
            <person name="Allen A.E."/>
            <person name="Bidle K."/>
            <person name="Borodovsky M."/>
            <person name="Bowler C."/>
            <person name="Brownlee C."/>
            <person name="Cock J.M."/>
            <person name="Elias M."/>
            <person name="Gladyshev V.N."/>
            <person name="Groth M."/>
            <person name="Guda C."/>
            <person name="Hadaegh A."/>
            <person name="Iglesias-Rodriguez M.D."/>
            <person name="Jenkins J."/>
            <person name="Jones B.M."/>
            <person name="Lawson T."/>
            <person name="Leese F."/>
            <person name="Lindquist E."/>
            <person name="Lobanov A."/>
            <person name="Lomsadze A."/>
            <person name="Malik S.B."/>
            <person name="Marsh M.E."/>
            <person name="Mackinder L."/>
            <person name="Mock T."/>
            <person name="Mueller-Roeber B."/>
            <person name="Pagarete A."/>
            <person name="Parker M."/>
            <person name="Probert I."/>
            <person name="Quesneville H."/>
            <person name="Raines C."/>
            <person name="Rensing S.A."/>
            <person name="Riano-Pachon D.M."/>
            <person name="Richier S."/>
            <person name="Rokitta S."/>
            <person name="Shiraiwa Y."/>
            <person name="Soanes D.M."/>
            <person name="van der Giezen M."/>
            <person name="Wahlund T.M."/>
            <person name="Williams B."/>
            <person name="Wilson W."/>
            <person name="Wolfe G."/>
            <person name="Wurch L.L."/>
        </authorList>
    </citation>
    <scope>NUCLEOTIDE SEQUENCE</scope>
</reference>
<evidence type="ECO:0000313" key="8">
    <source>
        <dbReference type="EnsemblProtists" id="EOD08974"/>
    </source>
</evidence>
<keyword evidence="9" id="KW-1185">Reference proteome</keyword>
<dbReference type="SUPFAM" id="SSF103473">
    <property type="entry name" value="MFS general substrate transporter"/>
    <property type="match status" value="1"/>
</dbReference>
<dbReference type="AlphaFoldDB" id="A0A0D3ICI9"/>
<dbReference type="GO" id="GO:0016020">
    <property type="term" value="C:membrane"/>
    <property type="evidence" value="ECO:0007669"/>
    <property type="project" value="UniProtKB-SubCell"/>
</dbReference>
<evidence type="ECO:0000256" key="4">
    <source>
        <dbReference type="ARBA" id="ARBA00022692"/>
    </source>
</evidence>
<dbReference type="Pfam" id="PF03092">
    <property type="entry name" value="BT1"/>
    <property type="match status" value="1"/>
</dbReference>
<evidence type="ECO:0000256" key="2">
    <source>
        <dbReference type="ARBA" id="ARBA00007015"/>
    </source>
</evidence>
<dbReference type="NCBIfam" id="TIGR00788">
    <property type="entry name" value="fbt"/>
    <property type="match status" value="1"/>
</dbReference>
<feature type="transmembrane region" description="Helical" evidence="7">
    <location>
        <begin position="76"/>
        <end position="98"/>
    </location>
</feature>
<evidence type="ECO:0000256" key="7">
    <source>
        <dbReference type="SAM" id="Phobius"/>
    </source>
</evidence>
<sequence length="457" mass="47385">MQGVAGGPSTYAVMTVYFGALGLAALARTYFLKDQLGLSPGEQAALMGVVSLPWVIKPVYGFLTDGLPVFGYRRKPYLILAGLLGSASWASLATAVAASTVASLGVAMSDVVVDSLVVERARMTSPPPLQREDESASSGALQSLCWTCQSAGGLASAYFSGSLLETMSPQQVFAITAALPLAVALIALQLDEKRVPRLAATSSPLGEFVRLTSSQGALLWQTLRQRQVWLPTLFVFLWHATPSCGDAFFYFLTEDLLIGPEFLGRVGTSLASIFGIWVYRTYLQEETLRWTTVASALLGLSAAAHRRGTRLSQLLLVTHANRALGIPDTVFTFGDDLVLTVLGQLAFMPLLVLAASLCPPGVEGTLFALLMSTFNAGGIVGRELGAGLTALLGVSSSSAAGGATDFSNLFTLVLLCNLASLLPLLALGFLDEAPTGGAGGAAAAAAASDEPGGGAAG</sequence>
<proteinExistence type="inferred from homology"/>
<organism evidence="8 9">
    <name type="scientific">Emiliania huxleyi (strain CCMP1516)</name>
    <dbReference type="NCBI Taxonomy" id="280463"/>
    <lineage>
        <taxon>Eukaryota</taxon>
        <taxon>Haptista</taxon>
        <taxon>Haptophyta</taxon>
        <taxon>Prymnesiophyceae</taxon>
        <taxon>Isochrysidales</taxon>
        <taxon>Noelaerhabdaceae</taxon>
        <taxon>Emiliania</taxon>
    </lineage>
</organism>
<evidence type="ECO:0000313" key="9">
    <source>
        <dbReference type="Proteomes" id="UP000013827"/>
    </source>
</evidence>
<dbReference type="InterPro" id="IPR004324">
    <property type="entry name" value="FBT"/>
</dbReference>
<comment type="similarity">
    <text evidence="2">Belongs to the major facilitator superfamily. Folate-biopterin transporter (TC 2.A.71) family.</text>
</comment>
<dbReference type="OMA" id="HIEATMY"/>
<feature type="transmembrane region" description="Helical" evidence="7">
    <location>
        <begin position="262"/>
        <end position="280"/>
    </location>
</feature>
<evidence type="ECO:0008006" key="10">
    <source>
        <dbReference type="Google" id="ProtNLM"/>
    </source>
</evidence>
<dbReference type="EnsemblProtists" id="EOD08974">
    <property type="protein sequence ID" value="EOD08974"/>
    <property type="gene ID" value="EMIHUDRAFT_311896"/>
</dbReference>
<accession>A0A0D3ICI9</accession>
<comment type="subcellular location">
    <subcellularLocation>
        <location evidence="1">Membrane</location>
        <topology evidence="1">Multi-pass membrane protein</topology>
    </subcellularLocation>
</comment>
<reference evidence="8" key="2">
    <citation type="submission" date="2024-10" db="UniProtKB">
        <authorList>
            <consortium name="EnsemblProtists"/>
        </authorList>
    </citation>
    <scope>IDENTIFICATION</scope>
</reference>
<dbReference type="eggNOG" id="ENOG502QPYM">
    <property type="taxonomic scope" value="Eukaryota"/>
</dbReference>
<dbReference type="STRING" id="2903.R1DJV0"/>
<evidence type="ECO:0000256" key="5">
    <source>
        <dbReference type="ARBA" id="ARBA00022989"/>
    </source>
</evidence>
<dbReference type="InterPro" id="IPR036259">
    <property type="entry name" value="MFS_trans_sf"/>
</dbReference>
<evidence type="ECO:0000256" key="3">
    <source>
        <dbReference type="ARBA" id="ARBA00022448"/>
    </source>
</evidence>
<keyword evidence="6 7" id="KW-0472">Membrane</keyword>
<feature type="transmembrane region" description="Helical" evidence="7">
    <location>
        <begin position="409"/>
        <end position="430"/>
    </location>
</feature>
<dbReference type="InterPro" id="IPR039309">
    <property type="entry name" value="BT1"/>
</dbReference>
<name>A0A0D3ICI9_EMIH1</name>
<keyword evidence="4 7" id="KW-0812">Transmembrane</keyword>
<dbReference type="HOGENOM" id="CLU_018563_3_2_1"/>
<dbReference type="PANTHER" id="PTHR31585:SF0">
    <property type="entry name" value="FOLATE-BIOPTERIN TRANSPORTER 1, CHLOROPLASTIC"/>
    <property type="match status" value="1"/>
</dbReference>
<dbReference type="PANTHER" id="PTHR31585">
    <property type="entry name" value="FOLATE-BIOPTERIN TRANSPORTER 1, CHLOROPLASTIC"/>
    <property type="match status" value="1"/>
</dbReference>
<dbReference type="CDD" id="cd17484">
    <property type="entry name" value="MFS_FBT"/>
    <property type="match status" value="1"/>
</dbReference>
<keyword evidence="5 7" id="KW-1133">Transmembrane helix</keyword>
<protein>
    <recommendedName>
        <fullName evidence="10">Folate-biopterin transporter chloroplastic</fullName>
    </recommendedName>
</protein>
<evidence type="ECO:0000256" key="6">
    <source>
        <dbReference type="ARBA" id="ARBA00023136"/>
    </source>
</evidence>
<feature type="transmembrane region" description="Helical" evidence="7">
    <location>
        <begin position="44"/>
        <end position="64"/>
    </location>
</feature>
<dbReference type="Gene3D" id="1.20.1250.20">
    <property type="entry name" value="MFS general substrate transporter like domains"/>
    <property type="match status" value="1"/>
</dbReference>